<keyword evidence="2 5" id="KW-0812">Transmembrane</keyword>
<dbReference type="Proteomes" id="UP000317332">
    <property type="component" value="Unassembled WGS sequence"/>
</dbReference>
<evidence type="ECO:0000256" key="3">
    <source>
        <dbReference type="ARBA" id="ARBA00022989"/>
    </source>
</evidence>
<proteinExistence type="predicted"/>
<feature type="transmembrane region" description="Helical" evidence="5">
    <location>
        <begin position="33"/>
        <end position="51"/>
    </location>
</feature>
<comment type="subcellular location">
    <subcellularLocation>
        <location evidence="1">Endomembrane system</location>
        <topology evidence="1">Multi-pass membrane protein</topology>
    </subcellularLocation>
</comment>
<evidence type="ECO:0000256" key="1">
    <source>
        <dbReference type="ARBA" id="ARBA00004127"/>
    </source>
</evidence>
<dbReference type="InterPro" id="IPR003807">
    <property type="entry name" value="DUF202"/>
</dbReference>
<keyword evidence="8" id="KW-1185">Reference proteome</keyword>
<gene>
    <name evidence="7" type="ORF">FJ651_09940</name>
</gene>
<evidence type="ECO:0000256" key="5">
    <source>
        <dbReference type="SAM" id="Phobius"/>
    </source>
</evidence>
<evidence type="ECO:0000259" key="6">
    <source>
        <dbReference type="Pfam" id="PF02656"/>
    </source>
</evidence>
<dbReference type="AlphaFoldDB" id="A0A506PK89"/>
<comment type="caution">
    <text evidence="7">The sequence shown here is derived from an EMBL/GenBank/DDBJ whole genome shotgun (WGS) entry which is preliminary data.</text>
</comment>
<dbReference type="Pfam" id="PF02656">
    <property type="entry name" value="DUF202"/>
    <property type="match status" value="1"/>
</dbReference>
<dbReference type="GO" id="GO:0012505">
    <property type="term" value="C:endomembrane system"/>
    <property type="evidence" value="ECO:0007669"/>
    <property type="project" value="UniProtKB-SubCell"/>
</dbReference>
<feature type="transmembrane region" description="Helical" evidence="5">
    <location>
        <begin position="63"/>
        <end position="82"/>
    </location>
</feature>
<evidence type="ECO:0000256" key="2">
    <source>
        <dbReference type="ARBA" id="ARBA00022692"/>
    </source>
</evidence>
<name>A0A506PK89_9FLAO</name>
<keyword evidence="4 5" id="KW-0472">Membrane</keyword>
<evidence type="ECO:0000313" key="8">
    <source>
        <dbReference type="Proteomes" id="UP000317332"/>
    </source>
</evidence>
<protein>
    <submittedName>
        <fullName evidence="7">DUF202 domain-containing protein</fullName>
    </submittedName>
</protein>
<organism evidence="7 8">
    <name type="scientific">Paucihalobacter ruber</name>
    <dbReference type="NCBI Taxonomy" id="2567861"/>
    <lineage>
        <taxon>Bacteria</taxon>
        <taxon>Pseudomonadati</taxon>
        <taxon>Bacteroidota</taxon>
        <taxon>Flavobacteriia</taxon>
        <taxon>Flavobacteriales</taxon>
        <taxon>Flavobacteriaceae</taxon>
        <taxon>Paucihalobacter</taxon>
    </lineage>
</organism>
<dbReference type="OrthoDB" id="965828at2"/>
<feature type="domain" description="DUF202" evidence="6">
    <location>
        <begin position="24"/>
        <end position="86"/>
    </location>
</feature>
<keyword evidence="3 5" id="KW-1133">Transmembrane helix</keyword>
<evidence type="ECO:0000256" key="4">
    <source>
        <dbReference type="ARBA" id="ARBA00023136"/>
    </source>
</evidence>
<accession>A0A506PK89</accession>
<sequence>MTTFTDSYENKEQIILRDHLAMERTKLANERTLLSYLRTSLYLVLGGFAFLGMKDLEQLKNLGYFSLVLSVILLIIGVVRFYQLKKHLKTMYKPLEKDVLDNDKNSSSLSE</sequence>
<dbReference type="EMBL" id="VHIQ01000004">
    <property type="protein sequence ID" value="TPV33522.1"/>
    <property type="molecule type" value="Genomic_DNA"/>
</dbReference>
<evidence type="ECO:0000313" key="7">
    <source>
        <dbReference type="EMBL" id="TPV33522.1"/>
    </source>
</evidence>
<reference evidence="7 8" key="1">
    <citation type="submission" date="2019-06" db="EMBL/GenBank/DDBJ databases">
        <title>Flavobacteriaceae Paucihalobacterium erythroidium CWB-1, complete genome.</title>
        <authorList>
            <person name="Wu S."/>
        </authorList>
    </citation>
    <scope>NUCLEOTIDE SEQUENCE [LARGE SCALE GENOMIC DNA]</scope>
    <source>
        <strain evidence="7 8">CWB-1</strain>
    </source>
</reference>